<evidence type="ECO:0000313" key="2">
    <source>
        <dbReference type="EnsemblMetazoa" id="PPA46085.1"/>
    </source>
</evidence>
<feature type="region of interest" description="Disordered" evidence="1">
    <location>
        <begin position="1"/>
        <end position="36"/>
    </location>
</feature>
<accession>A0A8R1Z1Y4</accession>
<organism evidence="2 3">
    <name type="scientific">Pristionchus pacificus</name>
    <name type="common">Parasitic nematode worm</name>
    <dbReference type="NCBI Taxonomy" id="54126"/>
    <lineage>
        <taxon>Eukaryota</taxon>
        <taxon>Metazoa</taxon>
        <taxon>Ecdysozoa</taxon>
        <taxon>Nematoda</taxon>
        <taxon>Chromadorea</taxon>
        <taxon>Rhabditida</taxon>
        <taxon>Rhabditina</taxon>
        <taxon>Diplogasteromorpha</taxon>
        <taxon>Diplogasteroidea</taxon>
        <taxon>Neodiplogasteridae</taxon>
        <taxon>Pristionchus</taxon>
    </lineage>
</organism>
<accession>A0A2A6BWV7</accession>
<reference evidence="3" key="1">
    <citation type="journal article" date="2008" name="Nat. Genet.">
        <title>The Pristionchus pacificus genome provides a unique perspective on nematode lifestyle and parasitism.</title>
        <authorList>
            <person name="Dieterich C."/>
            <person name="Clifton S.W."/>
            <person name="Schuster L.N."/>
            <person name="Chinwalla A."/>
            <person name="Delehaunty K."/>
            <person name="Dinkelacker I."/>
            <person name="Fulton L."/>
            <person name="Fulton R."/>
            <person name="Godfrey J."/>
            <person name="Minx P."/>
            <person name="Mitreva M."/>
            <person name="Roeseler W."/>
            <person name="Tian H."/>
            <person name="Witte H."/>
            <person name="Yang S.P."/>
            <person name="Wilson R.K."/>
            <person name="Sommer R.J."/>
        </authorList>
    </citation>
    <scope>NUCLEOTIDE SEQUENCE [LARGE SCALE GENOMIC DNA]</scope>
    <source>
        <strain evidence="3">PS312</strain>
    </source>
</reference>
<gene>
    <name evidence="2" type="primary">WBGene00284454</name>
</gene>
<dbReference type="AlphaFoldDB" id="A0A2A6BWV7"/>
<evidence type="ECO:0000256" key="1">
    <source>
        <dbReference type="SAM" id="MobiDB-lite"/>
    </source>
</evidence>
<evidence type="ECO:0000313" key="3">
    <source>
        <dbReference type="Proteomes" id="UP000005239"/>
    </source>
</evidence>
<reference evidence="2" key="2">
    <citation type="submission" date="2022-06" db="UniProtKB">
        <authorList>
            <consortium name="EnsemblMetazoa"/>
        </authorList>
    </citation>
    <scope>IDENTIFICATION</scope>
    <source>
        <strain evidence="2">PS312</strain>
    </source>
</reference>
<sequence>MKAKFSDTHRSPPPPCPGTPHDAEVPYTRADTESPCPAGRAATVVVVLPRGTLSRRSNTEPSPGSGS</sequence>
<proteinExistence type="predicted"/>
<feature type="compositionally biased region" description="Basic and acidic residues" evidence="1">
    <location>
        <begin position="1"/>
        <end position="10"/>
    </location>
</feature>
<dbReference type="Proteomes" id="UP000005239">
    <property type="component" value="Unassembled WGS sequence"/>
</dbReference>
<name>A0A2A6BWV7_PRIPA</name>
<protein>
    <submittedName>
        <fullName evidence="2">Uncharacterized protein</fullName>
    </submittedName>
</protein>
<keyword evidence="3" id="KW-1185">Reference proteome</keyword>
<dbReference type="EnsemblMetazoa" id="PPA46085.1">
    <property type="protein sequence ID" value="PPA46085.1"/>
    <property type="gene ID" value="WBGene00284454"/>
</dbReference>